<keyword evidence="4" id="KW-1185">Reference proteome</keyword>
<evidence type="ECO:0000256" key="1">
    <source>
        <dbReference type="SAM" id="MobiDB-lite"/>
    </source>
</evidence>
<evidence type="ECO:0000256" key="2">
    <source>
        <dbReference type="SAM" id="Phobius"/>
    </source>
</evidence>
<organism evidence="3 4">
    <name type="scientific">Phanerochaete sordida</name>
    <dbReference type="NCBI Taxonomy" id="48140"/>
    <lineage>
        <taxon>Eukaryota</taxon>
        <taxon>Fungi</taxon>
        <taxon>Dikarya</taxon>
        <taxon>Basidiomycota</taxon>
        <taxon>Agaricomycotina</taxon>
        <taxon>Agaricomycetes</taxon>
        <taxon>Polyporales</taxon>
        <taxon>Phanerochaetaceae</taxon>
        <taxon>Phanerochaete</taxon>
    </lineage>
</organism>
<comment type="caution">
    <text evidence="3">The sequence shown here is derived from an EMBL/GenBank/DDBJ whole genome shotgun (WGS) entry which is preliminary data.</text>
</comment>
<name>A0A9P3GK93_9APHY</name>
<dbReference type="AlphaFoldDB" id="A0A9P3GK93"/>
<reference evidence="3 4" key="1">
    <citation type="submission" date="2021-08" db="EMBL/GenBank/DDBJ databases">
        <title>Draft Genome Sequence of Phanerochaete sordida strain YK-624.</title>
        <authorList>
            <person name="Mori T."/>
            <person name="Dohra H."/>
            <person name="Suzuki T."/>
            <person name="Kawagishi H."/>
            <person name="Hirai H."/>
        </authorList>
    </citation>
    <scope>NUCLEOTIDE SEQUENCE [LARGE SCALE GENOMIC DNA]</scope>
    <source>
        <strain evidence="3 4">YK-624</strain>
    </source>
</reference>
<keyword evidence="2" id="KW-0472">Membrane</keyword>
<evidence type="ECO:0000313" key="4">
    <source>
        <dbReference type="Proteomes" id="UP000703269"/>
    </source>
</evidence>
<keyword evidence="2" id="KW-0812">Transmembrane</keyword>
<feature type="region of interest" description="Disordered" evidence="1">
    <location>
        <begin position="54"/>
        <end position="73"/>
    </location>
</feature>
<keyword evidence="2" id="KW-1133">Transmembrane helix</keyword>
<feature type="region of interest" description="Disordered" evidence="1">
    <location>
        <begin position="208"/>
        <end position="241"/>
    </location>
</feature>
<sequence length="241" mass="26577">MRPCRTHEKDRRQAFYMLFGLKLSIVKCSMPVTTLISVYFAVCLMSVPHVAPSVSLPRPPTRPVHSSRPSTRYPDAYAPKTPYQIVRHSRGPRHLRSPDVSVFERPKPPQDPLARGDVTLWSSCAAVAAGLATATIDKTHQARTTRCLRRHCVRTSAAALASCSAAHFASACAFLPASSTASWERSRWESALHFRGVGACRGRARHIADSGGEPPAHHLGRSDAVGGRRHRRPRVIPYNMD</sequence>
<evidence type="ECO:0000313" key="3">
    <source>
        <dbReference type="EMBL" id="GJE97443.1"/>
    </source>
</evidence>
<feature type="region of interest" description="Disordered" evidence="1">
    <location>
        <begin position="91"/>
        <end position="110"/>
    </location>
</feature>
<proteinExistence type="predicted"/>
<protein>
    <submittedName>
        <fullName evidence="3">Uncharacterized protein</fullName>
    </submittedName>
</protein>
<dbReference type="Proteomes" id="UP000703269">
    <property type="component" value="Unassembled WGS sequence"/>
</dbReference>
<feature type="transmembrane region" description="Helical" evidence="2">
    <location>
        <begin position="21"/>
        <end position="47"/>
    </location>
</feature>
<accession>A0A9P3GK93</accession>
<gene>
    <name evidence="3" type="ORF">PsYK624_136620</name>
</gene>
<dbReference type="EMBL" id="BPQB01000072">
    <property type="protein sequence ID" value="GJE97443.1"/>
    <property type="molecule type" value="Genomic_DNA"/>
</dbReference>